<gene>
    <name evidence="3" type="primary">des</name>
    <name evidence="3" type="ORF">TA5114_00675</name>
</gene>
<dbReference type="EC" id="1.14.19.-" evidence="3"/>
<keyword evidence="4" id="KW-1185">Reference proteome</keyword>
<keyword evidence="1" id="KW-0472">Membrane</keyword>
<dbReference type="Pfam" id="PF00487">
    <property type="entry name" value="FA_desaturase"/>
    <property type="match status" value="1"/>
</dbReference>
<proteinExistence type="predicted"/>
<protein>
    <submittedName>
        <fullName evidence="3">Fatty acid desaturase</fullName>
        <ecNumber evidence="3">1.14.19.-</ecNumber>
    </submittedName>
</protein>
<dbReference type="InterPro" id="IPR005804">
    <property type="entry name" value="FA_desaturase_dom"/>
</dbReference>
<keyword evidence="1" id="KW-0812">Transmembrane</keyword>
<keyword evidence="3" id="KW-0560">Oxidoreductase</keyword>
<dbReference type="PANTHER" id="PTHR19353">
    <property type="entry name" value="FATTY ACID DESATURASE 2"/>
    <property type="match status" value="1"/>
</dbReference>
<name>A0A0N7MBA8_9RHOB</name>
<dbReference type="GO" id="GO:0016717">
    <property type="term" value="F:oxidoreductase activity, acting on paired donors, with oxidation of a pair of donors resulting in the reduction of molecular oxygen to two molecules of water"/>
    <property type="evidence" value="ECO:0007669"/>
    <property type="project" value="TreeGrafter"/>
</dbReference>
<evidence type="ECO:0000313" key="3">
    <source>
        <dbReference type="EMBL" id="CUK24888.1"/>
    </source>
</evidence>
<accession>A0A0N7MBA8</accession>
<keyword evidence="1" id="KW-1133">Transmembrane helix</keyword>
<dbReference type="CDD" id="cd03507">
    <property type="entry name" value="Delta12-FADS-like"/>
    <property type="match status" value="1"/>
</dbReference>
<sequence length="398" mass="45769">MFFQPPATEASLRVTNNVRQFPAINWVLVQLAADLQILRKGRVAECYNKKCEHMFDLTSKTSSEAGPKPAREWVKVLAQYRKPNISRSVFELLATLVPFFAIWALAWWSMSISYWLTVAIALLNGPFLVRLFAIQHDCGHRSFVENRVLGDWIGRCLGVLTVTPYEMWRYAHSVHHNASGNLDRRGLGDIHTMTVREYNEAGWIARLYYRVYRNPFVTFLIAPGILFLVVNRLPFGFMNQRKFWISAMGNNLGILALLGPIYVLGGWAPILLIFLPSTILASSIGVWLFYVQHQFEHTHWEEDADWDLHEAALHGSSHYVLPPLLQWLSANIGIHHVHHLNSRIPFYRLPEVLRDHEDLAVGAQLTIRESLQTAKLHLWDEDGKRLLSYKDARALVLE</sequence>
<feature type="transmembrane region" description="Helical" evidence="1">
    <location>
        <begin position="216"/>
        <end position="237"/>
    </location>
</feature>
<feature type="transmembrane region" description="Helical" evidence="1">
    <location>
        <begin position="89"/>
        <end position="108"/>
    </location>
</feature>
<dbReference type="AlphaFoldDB" id="A0A0N7MBA8"/>
<reference evidence="4" key="1">
    <citation type="submission" date="2015-09" db="EMBL/GenBank/DDBJ databases">
        <authorList>
            <person name="Rodrigo-Torres Lidia"/>
            <person name="Arahal R.David."/>
        </authorList>
    </citation>
    <scope>NUCLEOTIDE SEQUENCE [LARGE SCALE GENOMIC DNA]</scope>
    <source>
        <strain evidence="4">CECT 5114</strain>
    </source>
</reference>
<evidence type="ECO:0000313" key="4">
    <source>
        <dbReference type="Proteomes" id="UP000051184"/>
    </source>
</evidence>
<dbReference type="GO" id="GO:0006629">
    <property type="term" value="P:lipid metabolic process"/>
    <property type="evidence" value="ECO:0007669"/>
    <property type="project" value="InterPro"/>
</dbReference>
<feature type="transmembrane region" description="Helical" evidence="1">
    <location>
        <begin position="114"/>
        <end position="133"/>
    </location>
</feature>
<dbReference type="PANTHER" id="PTHR19353:SF73">
    <property type="entry name" value="FATTY ACID DESATURASE"/>
    <property type="match status" value="1"/>
</dbReference>
<evidence type="ECO:0000256" key="1">
    <source>
        <dbReference type="SAM" id="Phobius"/>
    </source>
</evidence>
<dbReference type="GO" id="GO:0016020">
    <property type="term" value="C:membrane"/>
    <property type="evidence" value="ECO:0007669"/>
    <property type="project" value="TreeGrafter"/>
</dbReference>
<dbReference type="Proteomes" id="UP000051184">
    <property type="component" value="Unassembled WGS sequence"/>
</dbReference>
<organism evidence="3 4">
    <name type="scientific">Cognatishimia activa</name>
    <dbReference type="NCBI Taxonomy" id="1715691"/>
    <lineage>
        <taxon>Bacteria</taxon>
        <taxon>Pseudomonadati</taxon>
        <taxon>Pseudomonadota</taxon>
        <taxon>Alphaproteobacteria</taxon>
        <taxon>Rhodobacterales</taxon>
        <taxon>Paracoccaceae</taxon>
        <taxon>Cognatishimia</taxon>
    </lineage>
</organism>
<dbReference type="InterPro" id="IPR012171">
    <property type="entry name" value="Fatty_acid_desaturase"/>
</dbReference>
<evidence type="ECO:0000259" key="2">
    <source>
        <dbReference type="Pfam" id="PF00487"/>
    </source>
</evidence>
<dbReference type="STRING" id="1715691.TA5113_00116"/>
<feature type="domain" description="Fatty acid desaturase" evidence="2">
    <location>
        <begin position="115"/>
        <end position="367"/>
    </location>
</feature>
<dbReference type="EMBL" id="CYUE01000003">
    <property type="protein sequence ID" value="CUK24888.1"/>
    <property type="molecule type" value="Genomic_DNA"/>
</dbReference>